<comment type="caution">
    <text evidence="1">The sequence shown here is derived from an EMBL/GenBank/DDBJ whole genome shotgun (WGS) entry which is preliminary data.</text>
</comment>
<name>A0A0V1LNZ9_9BILA</name>
<proteinExistence type="predicted"/>
<sequence length="45" mass="5085">MFEILDVLRAKEPGALIAESSRQRCISMSVVSMPLPRPCLISYIY</sequence>
<reference evidence="1 2" key="1">
    <citation type="submission" date="2015-05" db="EMBL/GenBank/DDBJ databases">
        <title>Evolution of Trichinella species and genotypes.</title>
        <authorList>
            <person name="Korhonen P.K."/>
            <person name="Edoardo P."/>
            <person name="Giuseppe L.R."/>
            <person name="Gasser R.B."/>
        </authorList>
    </citation>
    <scope>NUCLEOTIDE SEQUENCE [LARGE SCALE GENOMIC DNA]</scope>
    <source>
        <strain evidence="1">ISS10</strain>
    </source>
</reference>
<keyword evidence="2" id="KW-1185">Reference proteome</keyword>
<evidence type="ECO:0000313" key="2">
    <source>
        <dbReference type="Proteomes" id="UP000054721"/>
    </source>
</evidence>
<dbReference type="AlphaFoldDB" id="A0A0V1LNZ9"/>
<gene>
    <name evidence="1" type="ORF">T02_13589</name>
</gene>
<dbReference type="Proteomes" id="UP000054721">
    <property type="component" value="Unassembled WGS sequence"/>
</dbReference>
<evidence type="ECO:0000313" key="1">
    <source>
        <dbReference type="EMBL" id="KRZ60830.1"/>
    </source>
</evidence>
<dbReference type="EMBL" id="JYDW01000025">
    <property type="protein sequence ID" value="KRZ60830.1"/>
    <property type="molecule type" value="Genomic_DNA"/>
</dbReference>
<organism evidence="1 2">
    <name type="scientific">Trichinella nativa</name>
    <dbReference type="NCBI Taxonomy" id="6335"/>
    <lineage>
        <taxon>Eukaryota</taxon>
        <taxon>Metazoa</taxon>
        <taxon>Ecdysozoa</taxon>
        <taxon>Nematoda</taxon>
        <taxon>Enoplea</taxon>
        <taxon>Dorylaimia</taxon>
        <taxon>Trichinellida</taxon>
        <taxon>Trichinellidae</taxon>
        <taxon>Trichinella</taxon>
    </lineage>
</organism>
<protein>
    <submittedName>
        <fullName evidence="1">Uncharacterized protein</fullName>
    </submittedName>
</protein>
<dbReference type="OrthoDB" id="330772at2759"/>
<accession>A0A0V1LNZ9</accession>